<name>A0A6C0I910_9ZZZZ</name>
<sequence>MASLAEIIPLDNLKEILSFNDQVLTKDNRIIGKIDKNSQIYNLLLQKPLIKDSLGMYAYNGVTHIVQFPTGDQILFGRLNLDNDILIDFRIRGIKYSRHHNPYRSYKYLIK</sequence>
<protein>
    <submittedName>
        <fullName evidence="1">Uncharacterized protein</fullName>
    </submittedName>
</protein>
<reference evidence="1" key="1">
    <citation type="journal article" date="2020" name="Nature">
        <title>Giant virus diversity and host interactions through global metagenomics.</title>
        <authorList>
            <person name="Schulz F."/>
            <person name="Roux S."/>
            <person name="Paez-Espino D."/>
            <person name="Jungbluth S."/>
            <person name="Walsh D.A."/>
            <person name="Denef V.J."/>
            <person name="McMahon K.D."/>
            <person name="Konstantinidis K.T."/>
            <person name="Eloe-Fadrosh E.A."/>
            <person name="Kyrpides N.C."/>
            <person name="Woyke T."/>
        </authorList>
    </citation>
    <scope>NUCLEOTIDE SEQUENCE</scope>
    <source>
        <strain evidence="1">GVMAG-M-3300023184-51</strain>
    </source>
</reference>
<dbReference type="EMBL" id="MN740124">
    <property type="protein sequence ID" value="QHT88826.1"/>
    <property type="molecule type" value="Genomic_DNA"/>
</dbReference>
<evidence type="ECO:0000313" key="1">
    <source>
        <dbReference type="EMBL" id="QHT88826.1"/>
    </source>
</evidence>
<dbReference type="AlphaFoldDB" id="A0A6C0I910"/>
<accession>A0A6C0I910</accession>
<organism evidence="1">
    <name type="scientific">viral metagenome</name>
    <dbReference type="NCBI Taxonomy" id="1070528"/>
    <lineage>
        <taxon>unclassified sequences</taxon>
        <taxon>metagenomes</taxon>
        <taxon>organismal metagenomes</taxon>
    </lineage>
</organism>
<proteinExistence type="predicted"/>